<dbReference type="RefSeq" id="WP_183623670.1">
    <property type="nucleotide sequence ID" value="NZ_JACIDX010000004.1"/>
</dbReference>
<name>A0A7W6CH67_9SPHN</name>
<accession>A0A7W6CH67</accession>
<protein>
    <submittedName>
        <fullName evidence="1">Uncharacterized protein</fullName>
    </submittedName>
</protein>
<dbReference type="AlphaFoldDB" id="A0A7W6CH67"/>
<comment type="caution">
    <text evidence="1">The sequence shown here is derived from an EMBL/GenBank/DDBJ whole genome shotgun (WGS) entry which is preliminary data.</text>
</comment>
<sequence>MAQAWSADFLIRRIDRCYLLAACARHPEKRDRHLKRARHYRGVLADTQELELA</sequence>
<reference evidence="1 2" key="1">
    <citation type="submission" date="2020-08" db="EMBL/GenBank/DDBJ databases">
        <title>Genomic Encyclopedia of Type Strains, Phase IV (KMG-IV): sequencing the most valuable type-strain genomes for metagenomic binning, comparative biology and taxonomic classification.</title>
        <authorList>
            <person name="Goeker M."/>
        </authorList>
    </citation>
    <scope>NUCLEOTIDE SEQUENCE [LARGE SCALE GENOMIC DNA]</scope>
    <source>
        <strain evidence="1 2">DSM 27057</strain>
    </source>
</reference>
<evidence type="ECO:0000313" key="2">
    <source>
        <dbReference type="Proteomes" id="UP000548867"/>
    </source>
</evidence>
<proteinExistence type="predicted"/>
<dbReference type="EMBL" id="JACIDX010000004">
    <property type="protein sequence ID" value="MBB3954278.1"/>
    <property type="molecule type" value="Genomic_DNA"/>
</dbReference>
<gene>
    <name evidence="1" type="ORF">GGR38_001205</name>
</gene>
<keyword evidence="2" id="KW-1185">Reference proteome</keyword>
<organism evidence="1 2">
    <name type="scientific">Novosphingobium sediminicola</name>
    <dbReference type="NCBI Taxonomy" id="563162"/>
    <lineage>
        <taxon>Bacteria</taxon>
        <taxon>Pseudomonadati</taxon>
        <taxon>Pseudomonadota</taxon>
        <taxon>Alphaproteobacteria</taxon>
        <taxon>Sphingomonadales</taxon>
        <taxon>Sphingomonadaceae</taxon>
        <taxon>Novosphingobium</taxon>
    </lineage>
</organism>
<dbReference type="Proteomes" id="UP000548867">
    <property type="component" value="Unassembled WGS sequence"/>
</dbReference>
<evidence type="ECO:0000313" key="1">
    <source>
        <dbReference type="EMBL" id="MBB3954278.1"/>
    </source>
</evidence>